<dbReference type="EMBL" id="CP044417">
    <property type="protein sequence ID" value="QOY41141.1"/>
    <property type="molecule type" value="Genomic_DNA"/>
</dbReference>
<feature type="compositionally biased region" description="Low complexity" evidence="2">
    <location>
        <begin position="385"/>
        <end position="398"/>
    </location>
</feature>
<name>A0A7G2HKH0_CRYPV</name>
<feature type="compositionally biased region" description="Polar residues" evidence="2">
    <location>
        <begin position="1"/>
        <end position="22"/>
    </location>
</feature>
<gene>
    <name evidence="3" type="ORF">1MB.288</name>
    <name evidence="4" type="ORF">CPATCC_002793</name>
</gene>
<feature type="compositionally biased region" description="Low complexity" evidence="2">
    <location>
        <begin position="357"/>
        <end position="371"/>
    </location>
</feature>
<sequence length="927" mass="103716">MYSQIPISPSLRSKYNSGNQGVQRKINADDMNTAVSSYSNNMFATNLDGYDVFDNVNKDSELNMPKIQKSSFPHGSYRPSSSNISINNGINIDSNTNNRPNIGRFSVNPGNLNVNGTTNQIQTSSAPMSTPLPAIPQPPVPFQNNSSISGGIQYQSPKNTIPTQPPNNLQPVNQISKPFLQNTNTNPNFQNMPIPYPPKAPLSDCNNSDSESSFSKKMQDNKERLEQLNISRTMLASMGSPSSDSRHSYSQDKSQEADRTQNPFQSGKNSISHFGIQEPNSNKNTSRSNLRLPPKVPGISSNNAFKFNISQPAQNNQINLEMPEVSMKSVDSNAERNIVGLKDTVRPPTAPTSFPSNKLNLDNNSNLANNLVKPPFKSHNDLSASQDSFFSSDTQDTSKISQIPRQTPSVVRPPTAPNSISKSSSLPKVDLLINLMDKTVENKRREFEKLNKLKSALSELGDFNKKLLEENTRLRSGNNSTNLQEVSLLSRDLQNESTEFTNSYQTPLSDAVSPFIPSVHDPETQINSLKTIINKKNQRISELEKKLSNRESNNLSATEFDVCHSLLQKIKTRDEDLSSTLEEIQETYINSITDQVNSCLSILTDKSYGKLKTIANDVLNQIEFNYKALSVTLEHLFEQQSSTLENIKHEGRVDTQLDSSNLQSKLSSREFNAHEVNLNNIQFDTVVSNGSKSFDNTFVQENAQDTFKFKKSQGTGDYSNNGDEFLVAQTKKMSLNGNVELDNEVNVPQCIINSSIEVNHDESAMQNQHQELNLYQNSTFNHETQDHRNDYVQNQAFNTMNVAQGAFVNDHANNHIYELHKDEDHSSSTQRVEQENSSHPAFGFEQEKHYNSHFGQYEGNNFSPEKENAQQGADYTNSVPPPVFAAYYEGGDNENNNLFTMDTMVNADGLYFDNHSHYHVPTNYSNI</sequence>
<feature type="compositionally biased region" description="Polar residues" evidence="2">
    <location>
        <begin position="178"/>
        <end position="191"/>
    </location>
</feature>
<feature type="region of interest" description="Disordered" evidence="2">
    <location>
        <begin position="178"/>
        <end position="222"/>
    </location>
</feature>
<protein>
    <submittedName>
        <fullName evidence="3">Uncharacterized protein</fullName>
    </submittedName>
</protein>
<feature type="compositionally biased region" description="Polar residues" evidence="2">
    <location>
        <begin position="204"/>
        <end position="216"/>
    </location>
</feature>
<dbReference type="Proteomes" id="UP000593906">
    <property type="component" value="Chromosome 6"/>
</dbReference>
<dbReference type="VEuPathDB" id="CryptoDB:CPATCC_0014130"/>
<accession>A0A7G2HKH0</accession>
<evidence type="ECO:0000313" key="6">
    <source>
        <dbReference type="Proteomes" id="UP000593906"/>
    </source>
</evidence>
<organism evidence="3 5">
    <name type="scientific">Cryptosporidium parvum</name>
    <dbReference type="NCBI Taxonomy" id="5807"/>
    <lineage>
        <taxon>Eukaryota</taxon>
        <taxon>Sar</taxon>
        <taxon>Alveolata</taxon>
        <taxon>Apicomplexa</taxon>
        <taxon>Conoidasida</taxon>
        <taxon>Coccidia</taxon>
        <taxon>Eucoccidiorida</taxon>
        <taxon>Eimeriorina</taxon>
        <taxon>Cryptosporidiidae</taxon>
        <taxon>Cryptosporidium</taxon>
    </lineage>
</organism>
<feature type="compositionally biased region" description="Polar residues" evidence="2">
    <location>
        <begin position="399"/>
        <end position="409"/>
    </location>
</feature>
<feature type="region of interest" description="Disordered" evidence="2">
    <location>
        <begin position="339"/>
        <end position="423"/>
    </location>
</feature>
<dbReference type="OMA" id="QNVNKFP"/>
<evidence type="ECO:0000313" key="3">
    <source>
        <dbReference type="EMBL" id="CAD98547.1"/>
    </source>
</evidence>
<feature type="coiled-coil region" evidence="1">
    <location>
        <begin position="433"/>
        <end position="460"/>
    </location>
</feature>
<feature type="coiled-coil region" evidence="1">
    <location>
        <begin position="526"/>
        <end position="587"/>
    </location>
</feature>
<reference evidence="3 5" key="1">
    <citation type="journal article" date="2003" name="Genome Res.">
        <title>Integrated mapping, chromosomal sequencing and sequence analysis of Cryptosporidium parvum.</title>
        <authorList>
            <person name="Bankier A.T."/>
            <person name="Spriggs H.F."/>
            <person name="Fartmann B."/>
            <person name="Konfortov B.A."/>
            <person name="Madera M."/>
            <person name="Vogel C."/>
            <person name="Teichmann S.A."/>
            <person name="Ivens A."/>
            <person name="Dear P.H."/>
        </authorList>
    </citation>
    <scope>NUCLEOTIDE SEQUENCE [LARGE SCALE GENOMIC DNA]</scope>
    <source>
        <strain evidence="3">Iowa</strain>
    </source>
</reference>
<evidence type="ECO:0000256" key="1">
    <source>
        <dbReference type="SAM" id="Coils"/>
    </source>
</evidence>
<feature type="region of interest" description="Disordered" evidence="2">
    <location>
        <begin position="236"/>
        <end position="298"/>
    </location>
</feature>
<keyword evidence="1" id="KW-0175">Coiled coil</keyword>
<evidence type="ECO:0000313" key="5">
    <source>
        <dbReference type="Proteomes" id="UP000242991"/>
    </source>
</evidence>
<dbReference type="EMBL" id="BX538351">
    <property type="protein sequence ID" value="CAD98547.1"/>
    <property type="molecule type" value="Genomic_DNA"/>
</dbReference>
<dbReference type="Proteomes" id="UP000242991">
    <property type="component" value="Chromosome 6"/>
</dbReference>
<reference evidence="4 6" key="2">
    <citation type="submission" date="2019-09" db="EMBL/GenBank/DDBJ databases">
        <title>Consistent, comparative and evidence-based genome assembly and annotation for Cryptosporidium parvum, C. hominis and C. tyzzeri.</title>
        <authorList>
            <person name="Baptista R.P."/>
            <person name="Li Y."/>
            <person name="Sateriale A."/>
            <person name="Ansell B."/>
            <person name="Jex A."/>
            <person name="Sanders M."/>
            <person name="Brooks K."/>
            <person name="Tracey A."/>
            <person name="Berriman M."/>
            <person name="Striepen B."/>
            <person name="Cotton J.A."/>
            <person name="Kissinger J.C."/>
        </authorList>
    </citation>
    <scope>NUCLEOTIDE SEQUENCE [LARGE SCALE GENOMIC DNA]</scope>
    <source>
        <strain evidence="4 6">IOWA-ATCC</strain>
    </source>
</reference>
<proteinExistence type="predicted"/>
<dbReference type="AlphaFoldDB" id="A0A7G2HKH0"/>
<feature type="compositionally biased region" description="Basic and acidic residues" evidence="2">
    <location>
        <begin position="244"/>
        <end position="259"/>
    </location>
</feature>
<feature type="compositionally biased region" description="Polar residues" evidence="2">
    <location>
        <begin position="260"/>
        <end position="289"/>
    </location>
</feature>
<feature type="region of interest" description="Disordered" evidence="2">
    <location>
        <begin position="1"/>
        <end position="23"/>
    </location>
</feature>
<evidence type="ECO:0000256" key="2">
    <source>
        <dbReference type="SAM" id="MobiDB-lite"/>
    </source>
</evidence>
<evidence type="ECO:0000313" key="4">
    <source>
        <dbReference type="EMBL" id="QOY41141.1"/>
    </source>
</evidence>